<feature type="domain" description="Autophagy protein ATG5 UblB" evidence="4">
    <location>
        <begin position="189"/>
        <end position="272"/>
    </location>
</feature>
<evidence type="ECO:0000256" key="3">
    <source>
        <dbReference type="ARBA" id="ARBA00022801"/>
    </source>
</evidence>
<dbReference type="InterPro" id="IPR029045">
    <property type="entry name" value="ClpP/crotonase-like_dom_sf"/>
</dbReference>
<feature type="domain" description="Autophagy protein ATG5 alpha-helical bundle region" evidence="6">
    <location>
        <begin position="128"/>
        <end position="181"/>
    </location>
</feature>
<dbReference type="EC" id="3.1.2.4" evidence="2"/>
<dbReference type="EMBL" id="BAABUJ010000005">
    <property type="protein sequence ID" value="GAA5795984.1"/>
    <property type="molecule type" value="Genomic_DNA"/>
</dbReference>
<reference evidence="8 9" key="1">
    <citation type="submission" date="2024-04" db="EMBL/GenBank/DDBJ databases">
        <title>genome sequences of Mucor flavus KT1a and Helicostylum pulchrum KT1b strains isolation_sourced from the surface of a dry-aged beef.</title>
        <authorList>
            <person name="Toyotome T."/>
            <person name="Hosono M."/>
            <person name="Torimaru M."/>
            <person name="Fukuda K."/>
            <person name="Mikami N."/>
        </authorList>
    </citation>
    <scope>NUCLEOTIDE SEQUENCE [LARGE SCALE GENOMIC DNA]</scope>
    <source>
        <strain evidence="8 9">KT1b</strain>
    </source>
</reference>
<keyword evidence="9" id="KW-1185">Reference proteome</keyword>
<dbReference type="Gene3D" id="3.90.226.10">
    <property type="entry name" value="2-enoyl-CoA Hydratase, Chain A, domain 1"/>
    <property type="match status" value="1"/>
</dbReference>
<evidence type="ECO:0000313" key="8">
    <source>
        <dbReference type="EMBL" id="GAA5795984.1"/>
    </source>
</evidence>
<dbReference type="Proteomes" id="UP001476247">
    <property type="component" value="Unassembled WGS sequence"/>
</dbReference>
<dbReference type="InterPro" id="IPR032259">
    <property type="entry name" value="HIBYL-CoA-H"/>
</dbReference>
<dbReference type="InterPro" id="IPR048939">
    <property type="entry name" value="ATG5_UblA"/>
</dbReference>
<dbReference type="PANTHER" id="PTHR43176:SF3">
    <property type="entry name" value="3-HYDROXYISOBUTYRYL-COA HYDROLASE, MITOCHONDRIAL"/>
    <property type="match status" value="1"/>
</dbReference>
<dbReference type="PANTHER" id="PTHR43176">
    <property type="entry name" value="3-HYDROXYISOBUTYRYL-COA HYDROLASE-RELATED"/>
    <property type="match status" value="1"/>
</dbReference>
<dbReference type="InterPro" id="IPR048940">
    <property type="entry name" value="ATG5_HBR"/>
</dbReference>
<dbReference type="Gene3D" id="3.10.20.620">
    <property type="match status" value="1"/>
</dbReference>
<evidence type="ECO:0000259" key="6">
    <source>
        <dbReference type="Pfam" id="PF20637"/>
    </source>
</evidence>
<dbReference type="Gene3D" id="3.10.20.90">
    <property type="entry name" value="Phosphatidylinositol 3-kinase Catalytic Subunit, Chain A, domain 1"/>
    <property type="match status" value="1"/>
</dbReference>
<dbReference type="InterPro" id="IPR042526">
    <property type="entry name" value="Atg5_HR"/>
</dbReference>
<dbReference type="Gene3D" id="1.10.246.190">
    <property type="entry name" value="Autophagy protein Apg5, helix rich domain"/>
    <property type="match status" value="1"/>
</dbReference>
<dbReference type="CDD" id="cd06558">
    <property type="entry name" value="crotonase-like"/>
    <property type="match status" value="1"/>
</dbReference>
<dbReference type="SUPFAM" id="SSF52096">
    <property type="entry name" value="ClpP/crotonase"/>
    <property type="match status" value="1"/>
</dbReference>
<dbReference type="InterPro" id="IPR045004">
    <property type="entry name" value="ECH_dom"/>
</dbReference>
<evidence type="ECO:0000259" key="7">
    <source>
        <dbReference type="Pfam" id="PF20638"/>
    </source>
</evidence>
<dbReference type="InterPro" id="IPR042527">
    <property type="entry name" value="Atg5_UblA_dom_sf"/>
</dbReference>
<dbReference type="Pfam" id="PF16113">
    <property type="entry name" value="ECH_2"/>
    <property type="match status" value="1"/>
</dbReference>
<organism evidence="8 9">
    <name type="scientific">Helicostylum pulchrum</name>
    <dbReference type="NCBI Taxonomy" id="562976"/>
    <lineage>
        <taxon>Eukaryota</taxon>
        <taxon>Fungi</taxon>
        <taxon>Fungi incertae sedis</taxon>
        <taxon>Mucoromycota</taxon>
        <taxon>Mucoromycotina</taxon>
        <taxon>Mucoromycetes</taxon>
        <taxon>Mucorales</taxon>
        <taxon>Mucorineae</taxon>
        <taxon>Mucoraceae</taxon>
        <taxon>Helicostylum</taxon>
    </lineage>
</organism>
<dbReference type="Pfam" id="PF20638">
    <property type="entry name" value="ATG5_UblA"/>
    <property type="match status" value="1"/>
</dbReference>
<sequence length="720" mass="82862">MSLFDSEISKSIWNGKIPIKISLDPTETDVYGIEKTWDPIYLEVPRCSYLPLITKQIQQTLTSLGMKVSEEAFASVWYQDSNRQPLKWHYPIGLLYDLYSNLESLPWSLILCFKDLPTDILLLKPTPETMQDMFMSMADFLRNGTTKKVMNLSKRDQSRLWQSLASDRYDDFWTVNRQLVEFSNNNLRNIPFRIYLPDNCPIIQELVSFYGDSEKEATPTMEDILRKAVPELLEEETLKSITVIVHGIEIPLDTPMNWAYENLSFADNFLHINRRMASVFSISTKYTWLFLRMRSILLREPPILTESVNNVRIMLLNRPKQLNAFSYYMVDTMLIHFKEWEKLESVDMIILKGQGGVFGAGADIKDIAQMITIPSKKECFNRYLDIFYDSFHFVATAQTPIISFMDGIAVGSAGSYGTLSHFSIATENTKMFMPETRLGHFCDAGASFYLSRLNGNMGKYIALTSQTIEAEDVLFSGLATHFVLSSQLPSLQDSLIGLKILSLDIINETIESFAVKASHVPKNYTLHGEKRETIDRCFQFDTVTEIIEALRKEGSIFSLETIKQIFKGSPVSVALTLEQMRRGSKLPLSQCLFREHKSWHVSKNEPDIHEGISSVIHKKTPRWPRLSYANVDFKTDILEKYIDADVERALKVTSDKKDCYFTTQGRKFGLPTKEEVRQAKHENNLHSDESVIAWFINHRNNKYGIREEVKEILVREKNIV</sequence>
<feature type="domain" description="Enoyl-CoA hydratase/isomerase" evidence="5">
    <location>
        <begin position="311"/>
        <end position="632"/>
    </location>
</feature>
<dbReference type="Pfam" id="PF04106">
    <property type="entry name" value="ATG5_UblB"/>
    <property type="match status" value="1"/>
</dbReference>
<feature type="domain" description="Autophagy protein ATG5 UblA" evidence="7">
    <location>
        <begin position="12"/>
        <end position="113"/>
    </location>
</feature>
<evidence type="ECO:0000256" key="2">
    <source>
        <dbReference type="ARBA" id="ARBA00011915"/>
    </source>
</evidence>
<comment type="catalytic activity">
    <reaction evidence="1">
        <text>3-hydroxy-2-methylpropanoyl-CoA + H2O = 3-hydroxy-2-methylpropanoate + CoA + H(+)</text>
        <dbReference type="Rhea" id="RHEA:20888"/>
        <dbReference type="ChEBI" id="CHEBI:11805"/>
        <dbReference type="ChEBI" id="CHEBI:15377"/>
        <dbReference type="ChEBI" id="CHEBI:15378"/>
        <dbReference type="ChEBI" id="CHEBI:57287"/>
        <dbReference type="ChEBI" id="CHEBI:57340"/>
        <dbReference type="EC" id="3.1.2.4"/>
    </reaction>
</comment>
<proteinExistence type="predicted"/>
<evidence type="ECO:0000259" key="4">
    <source>
        <dbReference type="Pfam" id="PF04106"/>
    </source>
</evidence>
<evidence type="ECO:0000313" key="9">
    <source>
        <dbReference type="Proteomes" id="UP001476247"/>
    </source>
</evidence>
<evidence type="ECO:0000256" key="1">
    <source>
        <dbReference type="ARBA" id="ARBA00001709"/>
    </source>
</evidence>
<evidence type="ECO:0000259" key="5">
    <source>
        <dbReference type="Pfam" id="PF16113"/>
    </source>
</evidence>
<dbReference type="Pfam" id="PF20637">
    <property type="entry name" value="ATG5_HBR"/>
    <property type="match status" value="1"/>
</dbReference>
<name>A0ABP9XMH4_9FUNG</name>
<comment type="caution">
    <text evidence="8">The sequence shown here is derived from an EMBL/GenBank/DDBJ whole genome shotgun (WGS) entry which is preliminary data.</text>
</comment>
<gene>
    <name evidence="8" type="ORF">HPULCUR_001349</name>
</gene>
<accession>A0ABP9XMH4</accession>
<dbReference type="InterPro" id="IPR048318">
    <property type="entry name" value="ATG5_UblB"/>
</dbReference>
<keyword evidence="3" id="KW-0378">Hydrolase</keyword>
<protein>
    <recommendedName>
        <fullName evidence="2">3-hydroxyisobutyryl-CoA hydrolase</fullName>
        <ecNumber evidence="2">3.1.2.4</ecNumber>
    </recommendedName>
</protein>